<reference evidence="2 3" key="1">
    <citation type="submission" date="2019-06" db="EMBL/GenBank/DDBJ databases">
        <title>Sequencing the genomes of 1000 actinobacteria strains.</title>
        <authorList>
            <person name="Klenk H.-P."/>
        </authorList>
    </citation>
    <scope>NUCLEOTIDE SEQUENCE [LARGE SCALE GENOMIC DNA]</scope>
    <source>
        <strain evidence="2 3">DSM 10596</strain>
    </source>
</reference>
<dbReference type="InterPro" id="IPR044992">
    <property type="entry name" value="ChyE-like"/>
</dbReference>
<name>A0A542SMV6_9MICO</name>
<dbReference type="CDD" id="cd01741">
    <property type="entry name" value="GATase1_1"/>
    <property type="match status" value="1"/>
</dbReference>
<evidence type="ECO:0000259" key="1">
    <source>
        <dbReference type="Pfam" id="PF00117"/>
    </source>
</evidence>
<dbReference type="PANTHER" id="PTHR42695">
    <property type="entry name" value="GLUTAMINE AMIDOTRANSFERASE YLR126C-RELATED"/>
    <property type="match status" value="1"/>
</dbReference>
<dbReference type="EMBL" id="VFNV01000001">
    <property type="protein sequence ID" value="TQK75577.1"/>
    <property type="molecule type" value="Genomic_DNA"/>
</dbReference>
<evidence type="ECO:0000313" key="2">
    <source>
        <dbReference type="EMBL" id="TQK75577.1"/>
    </source>
</evidence>
<protein>
    <submittedName>
        <fullName evidence="2">GMP synthase-like glutamine amidotransferase</fullName>
    </submittedName>
</protein>
<dbReference type="PANTHER" id="PTHR42695:SF5">
    <property type="entry name" value="GLUTAMINE AMIDOTRANSFERASE YLR126C-RELATED"/>
    <property type="match status" value="1"/>
</dbReference>
<dbReference type="Pfam" id="PF00117">
    <property type="entry name" value="GATase"/>
    <property type="match status" value="1"/>
</dbReference>
<keyword evidence="3" id="KW-1185">Reference proteome</keyword>
<dbReference type="GO" id="GO:0005829">
    <property type="term" value="C:cytosol"/>
    <property type="evidence" value="ECO:0007669"/>
    <property type="project" value="TreeGrafter"/>
</dbReference>
<dbReference type="GO" id="GO:0016740">
    <property type="term" value="F:transferase activity"/>
    <property type="evidence" value="ECO:0007669"/>
    <property type="project" value="UniProtKB-KW"/>
</dbReference>
<dbReference type="Proteomes" id="UP000316181">
    <property type="component" value="Unassembled WGS sequence"/>
</dbReference>
<evidence type="ECO:0000313" key="3">
    <source>
        <dbReference type="Proteomes" id="UP000316181"/>
    </source>
</evidence>
<dbReference type="AlphaFoldDB" id="A0A542SMV6"/>
<dbReference type="SUPFAM" id="SSF52317">
    <property type="entry name" value="Class I glutamine amidotransferase-like"/>
    <property type="match status" value="1"/>
</dbReference>
<dbReference type="Gene3D" id="3.40.50.880">
    <property type="match status" value="1"/>
</dbReference>
<gene>
    <name evidence="2" type="ORF">FB389_0207</name>
</gene>
<dbReference type="InterPro" id="IPR029062">
    <property type="entry name" value="Class_I_gatase-like"/>
</dbReference>
<sequence length="218" mass="22553">MIRGALAGREVRTVNIVDEARPPVPTPADIDALVVMGGPMGALDDAEFPGLASERRLIAQCCAAGVPVLGVCLGMQLVAVALGGDLRSGATREVGISAVDLTPAGVAYPLFAAIERPEPTRLEVLHWHGDTVSAPPGATVLATSASTPVQAFAVGNALGMQFHLEVDANQLREWLREPVMRAELSEAEIGSLGSAGCTRLAELAPAAARGIASWFTAR</sequence>
<accession>A0A542SMV6</accession>
<comment type="caution">
    <text evidence="2">The sequence shown here is derived from an EMBL/GenBank/DDBJ whole genome shotgun (WGS) entry which is preliminary data.</text>
</comment>
<keyword evidence="2" id="KW-0808">Transferase</keyword>
<proteinExistence type="predicted"/>
<keyword evidence="2" id="KW-0315">Glutamine amidotransferase</keyword>
<dbReference type="InterPro" id="IPR017926">
    <property type="entry name" value="GATASE"/>
</dbReference>
<feature type="domain" description="Glutamine amidotransferase" evidence="1">
    <location>
        <begin position="27"/>
        <end position="170"/>
    </location>
</feature>
<organism evidence="2 3">
    <name type="scientific">Rarobacter incanus</name>
    <dbReference type="NCBI Taxonomy" id="153494"/>
    <lineage>
        <taxon>Bacteria</taxon>
        <taxon>Bacillati</taxon>
        <taxon>Actinomycetota</taxon>
        <taxon>Actinomycetes</taxon>
        <taxon>Micrococcales</taxon>
        <taxon>Rarobacteraceae</taxon>
        <taxon>Rarobacter</taxon>
    </lineage>
</organism>
<dbReference type="PROSITE" id="PS51273">
    <property type="entry name" value="GATASE_TYPE_1"/>
    <property type="match status" value="1"/>
</dbReference>